<dbReference type="Proteomes" id="UP000019116">
    <property type="component" value="Chromosome 3D"/>
</dbReference>
<keyword evidence="5" id="KW-1185">Reference proteome</keyword>
<evidence type="ECO:0000259" key="3">
    <source>
        <dbReference type="Pfam" id="PF13968"/>
    </source>
</evidence>
<dbReference type="Gramene" id="TraesCS3D02G544300.1">
    <property type="protein sequence ID" value="TraesCS3D02G544300.1.cds1"/>
    <property type="gene ID" value="TraesCS3D02G544300"/>
</dbReference>
<keyword evidence="2" id="KW-1133">Transmembrane helix</keyword>
<feature type="transmembrane region" description="Helical" evidence="2">
    <location>
        <begin position="59"/>
        <end position="83"/>
    </location>
</feature>
<protein>
    <recommendedName>
        <fullName evidence="3">DUF4220 domain-containing protein</fullName>
    </recommendedName>
</protein>
<dbReference type="InterPro" id="IPR025315">
    <property type="entry name" value="DUF4220"/>
</dbReference>
<keyword evidence="2" id="KW-0812">Transmembrane</keyword>
<dbReference type="Pfam" id="PF13968">
    <property type="entry name" value="DUF4220"/>
    <property type="match status" value="1"/>
</dbReference>
<evidence type="ECO:0000313" key="4">
    <source>
        <dbReference type="EnsemblPlants" id="TraesCS3D02G544300.1.cds1"/>
    </source>
</evidence>
<feature type="transmembrane region" description="Helical" evidence="2">
    <location>
        <begin position="89"/>
        <end position="110"/>
    </location>
</feature>
<feature type="region of interest" description="Disordered" evidence="1">
    <location>
        <begin position="174"/>
        <end position="195"/>
    </location>
</feature>
<dbReference type="PANTHER" id="PTHR31325">
    <property type="entry name" value="OS01G0798800 PROTEIN-RELATED"/>
    <property type="match status" value="1"/>
</dbReference>
<dbReference type="Gramene" id="TraesLDM3D03G02002600.1">
    <property type="protein sequence ID" value="TraesLDM3D03G02002600.1.CDS1"/>
    <property type="gene ID" value="TraesLDM3D03G02002600"/>
</dbReference>
<evidence type="ECO:0000256" key="1">
    <source>
        <dbReference type="SAM" id="MobiDB-lite"/>
    </source>
</evidence>
<dbReference type="EnsemblPlants" id="TraesCS3D02G544300.1">
    <property type="protein sequence ID" value="TraesCS3D02G544300.1.cds1"/>
    <property type="gene ID" value="TraesCS3D02G544300"/>
</dbReference>
<dbReference type="Gramene" id="TraesJUL3D03G02022720.1">
    <property type="protein sequence ID" value="TraesJUL3D03G02022720.1.CDS1"/>
    <property type="gene ID" value="TraesJUL3D03G02022720"/>
</dbReference>
<accession>A0A3B6H3I7</accession>
<reference evidence="4" key="1">
    <citation type="submission" date="2018-08" db="EMBL/GenBank/DDBJ databases">
        <authorList>
            <person name="Rossello M."/>
        </authorList>
    </citation>
    <scope>NUCLEOTIDE SEQUENCE [LARGE SCALE GENOMIC DNA]</scope>
    <source>
        <strain evidence="4">cv. Chinese Spring</strain>
    </source>
</reference>
<dbReference type="Gramene" id="TraesMAC3D03G01997990.1">
    <property type="protein sequence ID" value="TraesMAC3D03G01997990.1.CDS1"/>
    <property type="gene ID" value="TraesMAC3D03G01997990"/>
</dbReference>
<dbReference type="Pfam" id="PF04578">
    <property type="entry name" value="DUF594"/>
    <property type="match status" value="1"/>
</dbReference>
<reference evidence="4" key="2">
    <citation type="submission" date="2018-10" db="UniProtKB">
        <authorList>
            <consortium name="EnsemblPlants"/>
        </authorList>
    </citation>
    <scope>IDENTIFICATION</scope>
</reference>
<dbReference type="OrthoDB" id="689265at2759"/>
<dbReference type="STRING" id="4565.A0A3B6H3I7"/>
<sequence length="683" mass="77571">MVLLSFTVQVTLLLLADIRRRNDSTVLKFIIWSAYMLADTTALYALGHMSLVSRSPEQQLMALWAPLLLVHLGGQDNITAYAIEDNRLWLRHLQTFGLQVLAAGYVLYASSVLGSRTWVRPAAILMFVVGVLKYEERVWALMCANNSASSSLSATSYKDFRTGQHRQLVPEGDGVQDEQLAPQGQDEQHQQLASDGAHQENQKDLLFIAFTLLDVPKQLFEGPARFVKINRDQSFEGREMLEVVGMQLSMMYDLLYTKAAVVHTWYGRCIRVITLPATVTALQLFHRSSDKDGYHRIDVVVTYVLLGGAVILETTSVLRTMFSKWTYAFMLEKKCAWLAPLVRHTRRIHKSDLRGYMGQHELFRLCAHSRNNTSSKIARWMGREDQWDSMAYSYSIPVPQLIIQKVLKLVSTTETSQFDITNSRGRNALRKHSALGSNGMEHGVGDDVLLDLEWSVELDLDESILVWHIATRLFLGWLDAKVMVVWREEDRGPDLTNLFLATDAMSNYMFFLLAARPYMLPYPVSRQRYVQLCYDLINCLEHTGNCDLLRVIWDHGTAQLEGSLVTIYPPGISINLILDRGSRLGARLIRKHEDSNTLSMFERSKMLSGTLEVIFEVWVEMLCHTAYWCNENSHAKHLSSGVEIMTTISLLMIYMSSGFIKKNERSHAPDTHAAPRGARPGNV</sequence>
<name>A0A3B6H3I7_WHEAT</name>
<dbReference type="Gramene" id="TraesCS3D03G1199100.1">
    <property type="protein sequence ID" value="TraesCS3D03G1199100.1.CDS1"/>
    <property type="gene ID" value="TraesCS3D03G1199100"/>
</dbReference>
<keyword evidence="2" id="KW-0472">Membrane</keyword>
<feature type="domain" description="DUF4220" evidence="3">
    <location>
        <begin position="32"/>
        <end position="364"/>
    </location>
</feature>
<feature type="transmembrane region" description="Helical" evidence="2">
    <location>
        <begin position="26"/>
        <end position="47"/>
    </location>
</feature>
<dbReference type="InterPro" id="IPR007658">
    <property type="entry name" value="DUF594"/>
</dbReference>
<dbReference type="Gramene" id="TraesRN3D0101253500.1">
    <property type="protein sequence ID" value="TraesRN3D0101253500.1"/>
    <property type="gene ID" value="TraesRN3D0101253500"/>
</dbReference>
<dbReference type="AlphaFoldDB" id="A0A3B6H3I7"/>
<evidence type="ECO:0000313" key="5">
    <source>
        <dbReference type="Proteomes" id="UP000019116"/>
    </source>
</evidence>
<dbReference type="OMA" id="MCANNSA"/>
<organism evidence="4">
    <name type="scientific">Triticum aestivum</name>
    <name type="common">Wheat</name>
    <dbReference type="NCBI Taxonomy" id="4565"/>
    <lineage>
        <taxon>Eukaryota</taxon>
        <taxon>Viridiplantae</taxon>
        <taxon>Streptophyta</taxon>
        <taxon>Embryophyta</taxon>
        <taxon>Tracheophyta</taxon>
        <taxon>Spermatophyta</taxon>
        <taxon>Magnoliopsida</taxon>
        <taxon>Liliopsida</taxon>
        <taxon>Poales</taxon>
        <taxon>Poaceae</taxon>
        <taxon>BOP clade</taxon>
        <taxon>Pooideae</taxon>
        <taxon>Triticodae</taxon>
        <taxon>Triticeae</taxon>
        <taxon>Triticinae</taxon>
        <taxon>Triticum</taxon>
    </lineage>
</organism>
<evidence type="ECO:0000256" key="2">
    <source>
        <dbReference type="SAM" id="Phobius"/>
    </source>
</evidence>
<proteinExistence type="predicted"/>